<dbReference type="InterPro" id="IPR036388">
    <property type="entry name" value="WH-like_DNA-bd_sf"/>
</dbReference>
<evidence type="ECO:0000313" key="6">
    <source>
        <dbReference type="EMBL" id="CDN89034.1"/>
    </source>
</evidence>
<dbReference type="SMART" id="SM00347">
    <property type="entry name" value="HTH_MARR"/>
    <property type="match status" value="1"/>
</dbReference>
<evidence type="ECO:0000256" key="4">
    <source>
        <dbReference type="SAM" id="MobiDB-lite"/>
    </source>
</evidence>
<dbReference type="GO" id="GO:0003700">
    <property type="term" value="F:DNA-binding transcription factor activity"/>
    <property type="evidence" value="ECO:0007669"/>
    <property type="project" value="InterPro"/>
</dbReference>
<dbReference type="InterPro" id="IPR036390">
    <property type="entry name" value="WH_DNA-bd_sf"/>
</dbReference>
<keyword evidence="7" id="KW-1185">Reference proteome</keyword>
<reference evidence="7" key="1">
    <citation type="submission" date="2014-11" db="EMBL/GenBank/DDBJ databases">
        <title>Draft genome sequence of Hydrogenophaga intermedia S1.</title>
        <authorList>
            <person name="Gan H.M."/>
            <person name="Chew T.H."/>
            <person name="Stolz A."/>
        </authorList>
    </citation>
    <scope>NUCLEOTIDE SEQUENCE [LARGE SCALE GENOMIC DNA]</scope>
    <source>
        <strain evidence="7">S1</strain>
    </source>
</reference>
<keyword evidence="1" id="KW-0805">Transcription regulation</keyword>
<dbReference type="Proteomes" id="UP000028878">
    <property type="component" value="Unassembled WGS sequence"/>
</dbReference>
<gene>
    <name evidence="6" type="ORF">BN948_03471</name>
</gene>
<name>A0A1L1PJV7_HYDIT</name>
<evidence type="ECO:0000256" key="3">
    <source>
        <dbReference type="ARBA" id="ARBA00023163"/>
    </source>
</evidence>
<dbReference type="InterPro" id="IPR052067">
    <property type="entry name" value="Metal_resp_HTH_trans_reg"/>
</dbReference>
<evidence type="ECO:0000256" key="1">
    <source>
        <dbReference type="ARBA" id="ARBA00023015"/>
    </source>
</evidence>
<dbReference type="PANTHER" id="PTHR35790:SF4">
    <property type="entry name" value="HTH-TYPE TRANSCRIPTIONAL REGULATOR PCHR"/>
    <property type="match status" value="1"/>
</dbReference>
<dbReference type="AlphaFoldDB" id="A0A1L1PJV7"/>
<organism evidence="6 7">
    <name type="scientific">Hydrogenophaga intermedia</name>
    <dbReference type="NCBI Taxonomy" id="65786"/>
    <lineage>
        <taxon>Bacteria</taxon>
        <taxon>Pseudomonadati</taxon>
        <taxon>Pseudomonadota</taxon>
        <taxon>Betaproteobacteria</taxon>
        <taxon>Burkholderiales</taxon>
        <taxon>Comamonadaceae</taxon>
        <taxon>Hydrogenophaga</taxon>
    </lineage>
</organism>
<dbReference type="InterPro" id="IPR000835">
    <property type="entry name" value="HTH_MarR-typ"/>
</dbReference>
<dbReference type="Gene3D" id="1.10.10.10">
    <property type="entry name" value="Winged helix-like DNA-binding domain superfamily/Winged helix DNA-binding domain"/>
    <property type="match status" value="1"/>
</dbReference>
<feature type="region of interest" description="Disordered" evidence="4">
    <location>
        <begin position="147"/>
        <end position="189"/>
    </location>
</feature>
<protein>
    <submittedName>
        <fullName evidence="6">MarR/EmrR family transcriptional regulator</fullName>
    </submittedName>
</protein>
<proteinExistence type="predicted"/>
<evidence type="ECO:0000313" key="7">
    <source>
        <dbReference type="Proteomes" id="UP000028878"/>
    </source>
</evidence>
<evidence type="ECO:0000259" key="5">
    <source>
        <dbReference type="SMART" id="SM00347"/>
    </source>
</evidence>
<dbReference type="RefSeq" id="WP_051756182.1">
    <property type="nucleotide sequence ID" value="NZ_CCAE010000034.1"/>
</dbReference>
<accession>A0A1L1PJV7</accession>
<feature type="domain" description="HTH marR-type" evidence="5">
    <location>
        <begin position="27"/>
        <end position="125"/>
    </location>
</feature>
<dbReference type="Pfam" id="PF12802">
    <property type="entry name" value="MarR_2"/>
    <property type="match status" value="1"/>
</dbReference>
<dbReference type="GO" id="GO:0003677">
    <property type="term" value="F:DNA binding"/>
    <property type="evidence" value="ECO:0007669"/>
    <property type="project" value="UniProtKB-KW"/>
</dbReference>
<dbReference type="SUPFAM" id="SSF46785">
    <property type="entry name" value="Winged helix' DNA-binding domain"/>
    <property type="match status" value="1"/>
</dbReference>
<dbReference type="PANTHER" id="PTHR35790">
    <property type="entry name" value="HTH-TYPE TRANSCRIPTIONAL REGULATOR PCHR"/>
    <property type="match status" value="1"/>
</dbReference>
<keyword evidence="2" id="KW-0238">DNA-binding</keyword>
<dbReference type="EMBL" id="CCAE010000034">
    <property type="protein sequence ID" value="CDN89034.1"/>
    <property type="molecule type" value="Genomic_DNA"/>
</dbReference>
<sequence length="189" mass="20782">MQLDLDRYVPGLLLWLSNKVSSSASALYHERFGVSVTEWRVLAYFKIHPWSTASKACEFMGLDKAAVSRSVANLVGKNVLEPRPQGLRKIEYRVTAEGNKLHNAMYRFAMAREQALLKGIDDAERAVLIDLLKRMLDNLGEVQQVGRVGRRAPQAAGERGTENSGAMSAPARRVAGARPSASRTQSSGI</sequence>
<keyword evidence="3" id="KW-0804">Transcription</keyword>
<evidence type="ECO:0000256" key="2">
    <source>
        <dbReference type="ARBA" id="ARBA00023125"/>
    </source>
</evidence>